<dbReference type="GO" id="GO:0042834">
    <property type="term" value="F:peptidoglycan binding"/>
    <property type="evidence" value="ECO:0007669"/>
    <property type="project" value="InterPro"/>
</dbReference>
<dbReference type="EMBL" id="BALE01000017">
    <property type="protein sequence ID" value="GAN54193.1"/>
    <property type="molecule type" value="Genomic_DNA"/>
</dbReference>
<sequence>MSGYGPSDRRDPRRDSMRPDDGRPDDVTRGDPPGAPRRPPGAARERMSADYDDDRAPRRPSAGASAGRPFNVDAWTRRLIYAAAGIGAVLLAAVGGWTLMSGHRGGIPVLGPPPGPVRVKPVNPGGMEVADSSGAETDMTGHGDAHLAPGPEQPDPTALARQYGTTPPATGGDAGSARSADADGAKATPSQATASASPSDDRTLPSAPADAPAQASSPAAHAPSAPSPAPHAAPAQATPSSHEAPVTPVAVPSRQPAPAAKPAPDAARADTGTDVGGAAQGGQHMVQLAAVETEAQAHEEWARLQHRAPDLLSGRSPVVLPVDRGGRTLYRLRVSGFADLAASRAFCAKLRAEQVACTPAAF</sequence>
<evidence type="ECO:0000256" key="2">
    <source>
        <dbReference type="SAM" id="Phobius"/>
    </source>
</evidence>
<comment type="caution">
    <text evidence="4">The sequence shown here is derived from an EMBL/GenBank/DDBJ whole genome shotgun (WGS) entry which is preliminary data.</text>
</comment>
<feature type="compositionally biased region" description="Low complexity" evidence="1">
    <location>
        <begin position="256"/>
        <end position="266"/>
    </location>
</feature>
<dbReference type="STRING" id="1231623.Tasa_017_076"/>
<keyword evidence="2" id="KW-0472">Membrane</keyword>
<organism evidence="4 5">
    <name type="scientific">Tanticharoenia sakaeratensis NBRC 103193</name>
    <dbReference type="NCBI Taxonomy" id="1231623"/>
    <lineage>
        <taxon>Bacteria</taxon>
        <taxon>Pseudomonadati</taxon>
        <taxon>Pseudomonadota</taxon>
        <taxon>Alphaproteobacteria</taxon>
        <taxon>Acetobacterales</taxon>
        <taxon>Acetobacteraceae</taxon>
        <taxon>Tanticharoenia</taxon>
    </lineage>
</organism>
<dbReference type="InterPro" id="IPR036680">
    <property type="entry name" value="SPOR-like_sf"/>
</dbReference>
<keyword evidence="2" id="KW-1133">Transmembrane helix</keyword>
<feature type="domain" description="SPOR" evidence="3">
    <location>
        <begin position="278"/>
        <end position="362"/>
    </location>
</feature>
<dbReference type="Proteomes" id="UP000032679">
    <property type="component" value="Unassembled WGS sequence"/>
</dbReference>
<feature type="region of interest" description="Disordered" evidence="1">
    <location>
        <begin position="124"/>
        <end position="279"/>
    </location>
</feature>
<dbReference type="PROSITE" id="PS51724">
    <property type="entry name" value="SPOR"/>
    <property type="match status" value="1"/>
</dbReference>
<dbReference type="AlphaFoldDB" id="A0A0D6MLK1"/>
<name>A0A0D6MLK1_9PROT</name>
<evidence type="ECO:0000313" key="4">
    <source>
        <dbReference type="EMBL" id="GAN54193.1"/>
    </source>
</evidence>
<dbReference type="Pfam" id="PF05036">
    <property type="entry name" value="SPOR"/>
    <property type="match status" value="1"/>
</dbReference>
<dbReference type="InterPro" id="IPR007730">
    <property type="entry name" value="SPOR-like_dom"/>
</dbReference>
<feature type="compositionally biased region" description="Basic and acidic residues" evidence="1">
    <location>
        <begin position="43"/>
        <end position="57"/>
    </location>
</feature>
<evidence type="ECO:0000259" key="3">
    <source>
        <dbReference type="PROSITE" id="PS51724"/>
    </source>
</evidence>
<keyword evidence="2" id="KW-0812">Transmembrane</keyword>
<protein>
    <submittedName>
        <fullName evidence="4">Sporulation domain-containing protein</fullName>
    </submittedName>
</protein>
<keyword evidence="5" id="KW-1185">Reference proteome</keyword>
<feature type="compositionally biased region" description="Low complexity" evidence="1">
    <location>
        <begin position="164"/>
        <end position="179"/>
    </location>
</feature>
<evidence type="ECO:0000313" key="5">
    <source>
        <dbReference type="Proteomes" id="UP000032679"/>
    </source>
</evidence>
<proteinExistence type="predicted"/>
<feature type="compositionally biased region" description="Low complexity" evidence="1">
    <location>
        <begin position="232"/>
        <end position="241"/>
    </location>
</feature>
<feature type="compositionally biased region" description="Low complexity" evidence="1">
    <location>
        <begin position="205"/>
        <end position="224"/>
    </location>
</feature>
<feature type="compositionally biased region" description="Low complexity" evidence="1">
    <location>
        <begin position="185"/>
        <end position="198"/>
    </location>
</feature>
<feature type="compositionally biased region" description="Basic and acidic residues" evidence="1">
    <location>
        <begin position="7"/>
        <end position="29"/>
    </location>
</feature>
<reference evidence="4 5" key="1">
    <citation type="submission" date="2012-10" db="EMBL/GenBank/DDBJ databases">
        <title>Genome sequencing of Tanticharoenia sakaeratensis NBRC 103193.</title>
        <authorList>
            <person name="Azuma Y."/>
            <person name="Hadano H."/>
            <person name="Hirakawa H."/>
            <person name="Matsushita K."/>
        </authorList>
    </citation>
    <scope>NUCLEOTIDE SEQUENCE [LARGE SCALE GENOMIC DNA]</scope>
    <source>
        <strain evidence="4 5">NBRC 103193</strain>
    </source>
</reference>
<evidence type="ECO:0000256" key="1">
    <source>
        <dbReference type="SAM" id="MobiDB-lite"/>
    </source>
</evidence>
<dbReference type="RefSeq" id="WP_048848732.1">
    <property type="nucleotide sequence ID" value="NZ_BALE01000017.1"/>
</dbReference>
<feature type="region of interest" description="Disordered" evidence="1">
    <location>
        <begin position="1"/>
        <end position="69"/>
    </location>
</feature>
<dbReference type="SUPFAM" id="SSF110997">
    <property type="entry name" value="Sporulation related repeat"/>
    <property type="match status" value="1"/>
</dbReference>
<feature type="compositionally biased region" description="Low complexity" evidence="1">
    <location>
        <begin position="59"/>
        <end position="69"/>
    </location>
</feature>
<accession>A0A0D6MLK1</accession>
<gene>
    <name evidence="4" type="ORF">Tasa_017_076</name>
</gene>
<dbReference type="Gene3D" id="3.30.70.1070">
    <property type="entry name" value="Sporulation related repeat"/>
    <property type="match status" value="1"/>
</dbReference>
<feature type="transmembrane region" description="Helical" evidence="2">
    <location>
        <begin position="79"/>
        <end position="100"/>
    </location>
</feature>